<dbReference type="PANTHER" id="PTHR48452">
    <property type="entry name" value="FUSED COMPOUND LEAF 1"/>
    <property type="match status" value="1"/>
</dbReference>
<organism evidence="6 7">
    <name type="scientific">Nicotiana tabacum</name>
    <name type="common">Common tobacco</name>
    <dbReference type="NCBI Taxonomy" id="4097"/>
    <lineage>
        <taxon>Eukaryota</taxon>
        <taxon>Viridiplantae</taxon>
        <taxon>Streptophyta</taxon>
        <taxon>Embryophyta</taxon>
        <taxon>Tracheophyta</taxon>
        <taxon>Spermatophyta</taxon>
        <taxon>Magnoliopsida</taxon>
        <taxon>eudicotyledons</taxon>
        <taxon>Gunneridae</taxon>
        <taxon>Pentapetalae</taxon>
        <taxon>asterids</taxon>
        <taxon>lamiids</taxon>
        <taxon>Solanales</taxon>
        <taxon>Solanaceae</taxon>
        <taxon>Nicotianoideae</taxon>
        <taxon>Nicotianeae</taxon>
        <taxon>Nicotiana</taxon>
    </lineage>
</organism>
<feature type="domain" description="KNOX1" evidence="4">
    <location>
        <begin position="38"/>
        <end position="82"/>
    </location>
</feature>
<evidence type="ECO:0000256" key="3">
    <source>
        <dbReference type="SAM" id="MobiDB-lite"/>
    </source>
</evidence>
<feature type="compositionally biased region" description="Acidic residues" evidence="3">
    <location>
        <begin position="27"/>
        <end position="37"/>
    </location>
</feature>
<dbReference type="InterPro" id="IPR005540">
    <property type="entry name" value="KNOX1"/>
</dbReference>
<accession>A0A1S4A822</accession>
<dbReference type="GO" id="GO:0005634">
    <property type="term" value="C:nucleus"/>
    <property type="evidence" value="ECO:0007669"/>
    <property type="project" value="UniProtKB-SubCell"/>
</dbReference>
<feature type="region of interest" description="Disordered" evidence="3">
    <location>
        <begin position="163"/>
        <end position="189"/>
    </location>
</feature>
<keyword evidence="2" id="KW-0539">Nucleus</keyword>
<dbReference type="GO" id="GO:0003677">
    <property type="term" value="F:DNA binding"/>
    <property type="evidence" value="ECO:0007669"/>
    <property type="project" value="InterPro"/>
</dbReference>
<dbReference type="RefSeq" id="XP_016472731.1">
    <property type="nucleotide sequence ID" value="XM_016617245.2"/>
</dbReference>
<dbReference type="SMART" id="SM01255">
    <property type="entry name" value="KNOX1"/>
    <property type="match status" value="1"/>
</dbReference>
<dbReference type="GeneID" id="107794722"/>
<dbReference type="KEGG" id="nta:107794722"/>
<protein>
    <submittedName>
        <fullName evidence="7">Homeobox protein knotted-1-like 1 isoform X1</fullName>
    </submittedName>
</protein>
<dbReference type="AlphaFoldDB" id="A0A1S4A822"/>
<dbReference type="SMART" id="SM01256">
    <property type="entry name" value="KNOX2"/>
    <property type="match status" value="1"/>
</dbReference>
<comment type="subcellular location">
    <subcellularLocation>
        <location evidence="1">Nucleus</location>
    </subcellularLocation>
</comment>
<keyword evidence="6" id="KW-1185">Reference proteome</keyword>
<dbReference type="PaxDb" id="4097-A0A1S4A822"/>
<feature type="region of interest" description="Disordered" evidence="3">
    <location>
        <begin position="1"/>
        <end position="39"/>
    </location>
</feature>
<name>A0A1S4A822_TOBAC</name>
<sequence>METKSDNFGDGEQLEAKEYFSSRSGDAVEEDNNEEETEVIKRKISSHSLYDLLVDTHLDCLKVCSGISEIDKIERAEAKAKYKKRSSHTMDQSKMNNNFAVDEKLSSLAIDQPELDTFMEAYCVALSKLKEAMEEPHLESIKFINHMYSQLSDLMEVPSVSTLSPTASFGQPRDIDRQTTEGMKAHGNK</sequence>
<dbReference type="STRING" id="4097.A0A1S4A822"/>
<dbReference type="Proteomes" id="UP000790787">
    <property type="component" value="Chromosome 21"/>
</dbReference>
<evidence type="ECO:0000313" key="6">
    <source>
        <dbReference type="Proteomes" id="UP000790787"/>
    </source>
</evidence>
<evidence type="ECO:0000313" key="7">
    <source>
        <dbReference type="RefSeq" id="XP_016472731.1"/>
    </source>
</evidence>
<reference evidence="6" key="1">
    <citation type="journal article" date="2014" name="Nat. Commun.">
        <title>The tobacco genome sequence and its comparison with those of tomato and potato.</title>
        <authorList>
            <person name="Sierro N."/>
            <person name="Battey J.N."/>
            <person name="Ouadi S."/>
            <person name="Bakaher N."/>
            <person name="Bovet L."/>
            <person name="Willig A."/>
            <person name="Goepfert S."/>
            <person name="Peitsch M.C."/>
            <person name="Ivanov N.V."/>
        </authorList>
    </citation>
    <scope>NUCLEOTIDE SEQUENCE [LARGE SCALE GENOMIC DNA]</scope>
</reference>
<evidence type="ECO:0000259" key="4">
    <source>
        <dbReference type="SMART" id="SM01255"/>
    </source>
</evidence>
<reference evidence="7" key="2">
    <citation type="submission" date="2025-08" db="UniProtKB">
        <authorList>
            <consortium name="RefSeq"/>
        </authorList>
    </citation>
    <scope>IDENTIFICATION</scope>
    <source>
        <tissue evidence="7">Leaf</tissue>
    </source>
</reference>
<dbReference type="Pfam" id="PF03790">
    <property type="entry name" value="KNOX1"/>
    <property type="match status" value="1"/>
</dbReference>
<dbReference type="Pfam" id="PF03791">
    <property type="entry name" value="KNOX2"/>
    <property type="match status" value="1"/>
</dbReference>
<evidence type="ECO:0000256" key="1">
    <source>
        <dbReference type="ARBA" id="ARBA00004123"/>
    </source>
</evidence>
<evidence type="ECO:0000259" key="5">
    <source>
        <dbReference type="SMART" id="SM01256"/>
    </source>
</evidence>
<dbReference type="PANTHER" id="PTHR48452:SF1">
    <property type="entry name" value="FUSED COMPOUND LEAF 1"/>
    <property type="match status" value="1"/>
</dbReference>
<dbReference type="OrthoDB" id="1704693at2759"/>
<evidence type="ECO:0000256" key="2">
    <source>
        <dbReference type="ARBA" id="ARBA00023242"/>
    </source>
</evidence>
<dbReference type="SMR" id="A0A1S4A822"/>
<dbReference type="RefSeq" id="XP_016472731.1">
    <property type="nucleotide sequence ID" value="XM_016617245.1"/>
</dbReference>
<feature type="domain" description="KNOX2" evidence="5">
    <location>
        <begin position="104"/>
        <end position="156"/>
    </location>
</feature>
<dbReference type="InterPro" id="IPR005541">
    <property type="entry name" value="KNOX2"/>
</dbReference>
<proteinExistence type="predicted"/>
<gene>
    <name evidence="7" type="primary">LOC107794722</name>
</gene>